<feature type="region of interest" description="Disordered" evidence="1">
    <location>
        <begin position="967"/>
        <end position="988"/>
    </location>
</feature>
<evidence type="ECO:0000256" key="1">
    <source>
        <dbReference type="SAM" id="MobiDB-lite"/>
    </source>
</evidence>
<feature type="region of interest" description="Disordered" evidence="1">
    <location>
        <begin position="498"/>
        <end position="519"/>
    </location>
</feature>
<protein>
    <recommendedName>
        <fullName evidence="4">DH domain-containing protein</fullName>
    </recommendedName>
</protein>
<dbReference type="OrthoDB" id="6244550at2759"/>
<feature type="compositionally biased region" description="Low complexity" evidence="1">
    <location>
        <begin position="687"/>
        <end position="702"/>
    </location>
</feature>
<dbReference type="RefSeq" id="XP_018224340.1">
    <property type="nucleotide sequence ID" value="XM_018371851.1"/>
</dbReference>
<dbReference type="SUPFAM" id="SSF50729">
    <property type="entry name" value="PH domain-like"/>
    <property type="match status" value="1"/>
</dbReference>
<keyword evidence="3" id="KW-1185">Reference proteome</keyword>
<dbReference type="GeneID" id="28938054"/>
<gene>
    <name evidence="2" type="ORF">T552_03343</name>
</gene>
<feature type="compositionally biased region" description="Polar residues" evidence="1">
    <location>
        <begin position="643"/>
        <end position="652"/>
    </location>
</feature>
<feature type="region of interest" description="Disordered" evidence="1">
    <location>
        <begin position="576"/>
        <end position="613"/>
    </location>
</feature>
<evidence type="ECO:0000313" key="3">
    <source>
        <dbReference type="Proteomes" id="UP000054454"/>
    </source>
</evidence>
<dbReference type="EMBL" id="LFVZ01000016">
    <property type="protein sequence ID" value="KTW25731.1"/>
    <property type="molecule type" value="Genomic_DNA"/>
</dbReference>
<dbReference type="VEuPathDB" id="FungiDB:T552_03343"/>
<dbReference type="InterPro" id="IPR011993">
    <property type="entry name" value="PH-like_dom_sf"/>
</dbReference>
<feature type="region of interest" description="Disordered" evidence="1">
    <location>
        <begin position="725"/>
        <end position="776"/>
    </location>
</feature>
<accession>A0A0W4ZBL2</accession>
<feature type="compositionally biased region" description="Polar residues" evidence="1">
    <location>
        <begin position="577"/>
        <end position="613"/>
    </location>
</feature>
<reference evidence="3" key="1">
    <citation type="journal article" date="2016" name="Nat. Commun.">
        <title>Genome analysis of three Pneumocystis species reveals adaptation mechanisms to life exclusively in mammalian hosts.</title>
        <authorList>
            <person name="Ma L."/>
            <person name="Chen Z."/>
            <person name="Huang D.W."/>
            <person name="Kutty G."/>
            <person name="Ishihara M."/>
            <person name="Wang H."/>
            <person name="Abouelleil A."/>
            <person name="Bishop L."/>
            <person name="Davey E."/>
            <person name="Deng R."/>
            <person name="Deng X."/>
            <person name="Fan L."/>
            <person name="Fantoni G."/>
            <person name="Fitzgerald M."/>
            <person name="Gogineni E."/>
            <person name="Goldberg J.M."/>
            <person name="Handley G."/>
            <person name="Hu X."/>
            <person name="Huber C."/>
            <person name="Jiao X."/>
            <person name="Jones K."/>
            <person name="Levin J.Z."/>
            <person name="Liu Y."/>
            <person name="Macdonald P."/>
            <person name="Melnikov A."/>
            <person name="Raley C."/>
            <person name="Sassi M."/>
            <person name="Sherman B.T."/>
            <person name="Song X."/>
            <person name="Sykes S."/>
            <person name="Tran B."/>
            <person name="Walsh L."/>
            <person name="Xia Y."/>
            <person name="Yang J."/>
            <person name="Young S."/>
            <person name="Zeng Q."/>
            <person name="Zheng X."/>
            <person name="Stephens R."/>
            <person name="Nusbaum C."/>
            <person name="Birren B.W."/>
            <person name="Azadi P."/>
            <person name="Lempicki R.A."/>
            <person name="Cuomo C.A."/>
            <person name="Kovacs J.A."/>
        </authorList>
    </citation>
    <scope>NUCLEOTIDE SEQUENCE [LARGE SCALE GENOMIC DNA]</scope>
    <source>
        <strain evidence="3">B80</strain>
    </source>
</reference>
<dbReference type="AlphaFoldDB" id="A0A0W4ZBL2"/>
<proteinExistence type="predicted"/>
<feature type="region of interest" description="Disordered" evidence="1">
    <location>
        <begin position="638"/>
        <end position="706"/>
    </location>
</feature>
<organism evidence="2 3">
    <name type="scientific">Pneumocystis carinii (strain B80)</name>
    <name type="common">Rat pneumocystis pneumonia agent</name>
    <name type="synonym">Pneumocystis carinii f. sp. carinii</name>
    <dbReference type="NCBI Taxonomy" id="1408658"/>
    <lineage>
        <taxon>Eukaryota</taxon>
        <taxon>Fungi</taxon>
        <taxon>Dikarya</taxon>
        <taxon>Ascomycota</taxon>
        <taxon>Taphrinomycotina</taxon>
        <taxon>Pneumocystomycetes</taxon>
        <taxon>Pneumocystaceae</taxon>
        <taxon>Pneumocystis</taxon>
    </lineage>
</organism>
<sequence length="1102" mass="124264">MMKNTLHTPNTNLEEIGLCTPQSIDEVIRVVENAIQIGLEAEPLSNIFDPLPSYVPSQKISMLPPAYTPPSPPLTIKCSNSASVSSVPSEALTSTNSLATLSEILNHWWTTEKIYIIELSVFQELLLRGALMSQLDLSSLEIISRCISIFITASSSIINTFEMYIPQHFLHKTLMNTIPMFTDTILESFELYISVYTLKLDDQFLSPDNHKWLTIALCNCGILQSTSTKKCQWLLSSPLHRVKVYTRIFRKFLRALADTDDELSEQFSYAHQCFHLLLSKARGHIKTIREEIGKTPSAPNNMDMLHNLTCSVRQVEKELDVSRMRDLFTLESKKYILNLQPPQLPFVRSVIARSNFFLKMVHSITGEVIQKYIELVLLTDIVLFLDIEIPKFKFLMFQPFLTRIFKVIETDDEQTFMLSIYEREQMYLTALSKKLKKLWINLLSSSRAVQNTDYSTLKPSPIDDHVASKDMGKSPIISDEMNNGLSFDLTPYKKIHLPSRSLKSQNQDKSHTKNQLSVASEKENHIIENAESKGINTKESNYQSIPACQPHLNAYNVIATHQNKSEPITPKSAEYMQKTTSRPAVNQSSLNTHLFPQPPDRTSNGVFSFSDKNNRPNNYSGSYLFSRASKIRLETLPEENESFTDISKSPDINNSKSNEQESSEHSTCSAESRSDSISEATTSYATNEDNSISSSKSSNSNVDSKENGIKKLSLSSYKNATAHSVTDSDASIYSKSTQSSGKTKTESDTASSVGEQASSDNGLNKSQTSTVPQLPMPDLGRISLTSMIFNDSILGLLYSDPNAAETSEALSNKNGSGHTEILYRNSKLINQLPSSLSSENSEILFCEKAVVFFWDSTFWRNVFDIEQKVFLIIKYTCTTDMFTLEICNLSSQEVIVCGELQRYSTIVRQSKREVSIACFIQDRISYILLQFKNDNNADLFYIVSYRIINRDNPWVLQIFKNHESRKNYEHNSENPPLNTTSEPADSSKVSNKKAGLILNKSKAKVFVYTDSEQWKYIGSGILWITTLNSDSKKNVLIAKKTNQPNKSSTILNGVVSKSDCQQSGKSSIFMRCFDELSNKTISYIIKVKNEKQAKSIINVLNT</sequence>
<evidence type="ECO:0000313" key="2">
    <source>
        <dbReference type="EMBL" id="KTW25731.1"/>
    </source>
</evidence>
<evidence type="ECO:0008006" key="4">
    <source>
        <dbReference type="Google" id="ProtNLM"/>
    </source>
</evidence>
<dbReference type="Gene3D" id="2.30.29.30">
    <property type="entry name" value="Pleckstrin-homology domain (PH domain)/Phosphotyrosine-binding domain (PTB)"/>
    <property type="match status" value="1"/>
</dbReference>
<name>A0A0W4ZBL2_PNEC8</name>
<dbReference type="Proteomes" id="UP000054454">
    <property type="component" value="Unassembled WGS sequence"/>
</dbReference>
<feature type="compositionally biased region" description="Polar residues" evidence="1">
    <location>
        <begin position="973"/>
        <end position="988"/>
    </location>
</feature>
<feature type="compositionally biased region" description="Polar residues" evidence="1">
    <location>
        <begin position="667"/>
        <end position="686"/>
    </location>
</feature>
<comment type="caution">
    <text evidence="2">The sequence shown here is derived from an EMBL/GenBank/DDBJ whole genome shotgun (WGS) entry which is preliminary data.</text>
</comment>
<feature type="compositionally biased region" description="Polar residues" evidence="1">
    <location>
        <begin position="748"/>
        <end position="772"/>
    </location>
</feature>